<evidence type="ECO:0000313" key="1">
    <source>
        <dbReference type="EMBL" id="ABQ30940.1"/>
    </source>
</evidence>
<sequence>MSILLGFRFIPCPSGAVRRRRVADAGGGSHARQAVGRRTSCDAATSCTQCGWRRRCHEVFGCSRGKSSVKFRQWPRKSYTPVTA</sequence>
<dbReference type="KEGG" id="acr:Acry_1736"/>
<dbReference type="HOGENOM" id="CLU_2520036_0_0_5"/>
<dbReference type="EMBL" id="CP000697">
    <property type="protein sequence ID" value="ABQ30940.1"/>
    <property type="molecule type" value="Genomic_DNA"/>
</dbReference>
<reference evidence="1 2" key="1">
    <citation type="submission" date="2007-05" db="EMBL/GenBank/DDBJ databases">
        <title>Complete sequence of chromosome of Acidiphilium cryptum JF-5.</title>
        <authorList>
            <consortium name="US DOE Joint Genome Institute"/>
            <person name="Copeland A."/>
            <person name="Lucas S."/>
            <person name="Lapidus A."/>
            <person name="Barry K."/>
            <person name="Detter J.C."/>
            <person name="Glavina del Rio T."/>
            <person name="Hammon N."/>
            <person name="Israni S."/>
            <person name="Dalin E."/>
            <person name="Tice H."/>
            <person name="Pitluck S."/>
            <person name="Sims D."/>
            <person name="Brettin T."/>
            <person name="Bruce D."/>
            <person name="Han C."/>
            <person name="Schmutz J."/>
            <person name="Larimer F."/>
            <person name="Land M."/>
            <person name="Hauser L."/>
            <person name="Kyrpides N."/>
            <person name="Kim E."/>
            <person name="Magnuson T."/>
            <person name="Richardson P."/>
        </authorList>
    </citation>
    <scope>NUCLEOTIDE SEQUENCE [LARGE SCALE GENOMIC DNA]</scope>
    <source>
        <strain evidence="1 2">JF-5</strain>
    </source>
</reference>
<name>A5FZA8_ACICJ</name>
<proteinExistence type="predicted"/>
<accession>A5FZA8</accession>
<dbReference type="Proteomes" id="UP000000245">
    <property type="component" value="Chromosome"/>
</dbReference>
<gene>
    <name evidence="1" type="ordered locus">Acry_1736</name>
</gene>
<evidence type="ECO:0000313" key="2">
    <source>
        <dbReference type="Proteomes" id="UP000000245"/>
    </source>
</evidence>
<organism evidence="1 2">
    <name type="scientific">Acidiphilium cryptum (strain JF-5)</name>
    <dbReference type="NCBI Taxonomy" id="349163"/>
    <lineage>
        <taxon>Bacteria</taxon>
        <taxon>Pseudomonadati</taxon>
        <taxon>Pseudomonadota</taxon>
        <taxon>Alphaproteobacteria</taxon>
        <taxon>Acetobacterales</taxon>
        <taxon>Acidocellaceae</taxon>
        <taxon>Acidiphilium</taxon>
    </lineage>
</organism>
<dbReference type="STRING" id="349163.Acry_1736"/>
<keyword evidence="2" id="KW-1185">Reference proteome</keyword>
<protein>
    <submittedName>
        <fullName evidence="1">Uncharacterized protein</fullName>
    </submittedName>
</protein>
<dbReference type="AlphaFoldDB" id="A5FZA8"/>